<reference evidence="2" key="1">
    <citation type="submission" date="2022-11" db="EMBL/GenBank/DDBJ databases">
        <authorList>
            <person name="Petersen C."/>
        </authorList>
    </citation>
    <scope>NUCLEOTIDE SEQUENCE</scope>
    <source>
        <strain evidence="2">IBT 26290</strain>
    </source>
</reference>
<keyword evidence="3" id="KW-1185">Reference proteome</keyword>
<dbReference type="EMBL" id="JAPQKN010000007">
    <property type="protein sequence ID" value="KAJ5153556.1"/>
    <property type="molecule type" value="Genomic_DNA"/>
</dbReference>
<name>A0A9W9HSG8_9EURO</name>
<dbReference type="InterPro" id="IPR013897">
    <property type="entry name" value="Duc1"/>
</dbReference>
<dbReference type="Proteomes" id="UP001149163">
    <property type="component" value="Unassembled WGS sequence"/>
</dbReference>
<feature type="domain" description="Domain of unknown function at the cortex 1" evidence="1">
    <location>
        <begin position="11"/>
        <end position="114"/>
    </location>
</feature>
<evidence type="ECO:0000313" key="2">
    <source>
        <dbReference type="EMBL" id="KAJ5153556.1"/>
    </source>
</evidence>
<proteinExistence type="predicted"/>
<dbReference type="PANTHER" id="PTHR34826">
    <property type="entry name" value="UPF0590 PROTEIN C409.17C"/>
    <property type="match status" value="1"/>
</dbReference>
<dbReference type="RefSeq" id="XP_056539864.1">
    <property type="nucleotide sequence ID" value="XM_056692158.1"/>
</dbReference>
<evidence type="ECO:0000259" key="1">
    <source>
        <dbReference type="Pfam" id="PF08588"/>
    </source>
</evidence>
<feature type="domain" description="Domain of unknown function at the cortex 1" evidence="1">
    <location>
        <begin position="126"/>
        <end position="229"/>
    </location>
</feature>
<gene>
    <name evidence="2" type="ORF">N7482_010034</name>
</gene>
<dbReference type="PANTHER" id="PTHR34826:SF2">
    <property type="entry name" value="UPF0590 PROTEIN C409.17C"/>
    <property type="match status" value="1"/>
</dbReference>
<evidence type="ECO:0000313" key="3">
    <source>
        <dbReference type="Proteomes" id="UP001149163"/>
    </source>
</evidence>
<dbReference type="Pfam" id="PF08588">
    <property type="entry name" value="Duc1"/>
    <property type="match status" value="2"/>
</dbReference>
<organism evidence="2 3">
    <name type="scientific">Penicillium canariense</name>
    <dbReference type="NCBI Taxonomy" id="189055"/>
    <lineage>
        <taxon>Eukaryota</taxon>
        <taxon>Fungi</taxon>
        <taxon>Dikarya</taxon>
        <taxon>Ascomycota</taxon>
        <taxon>Pezizomycotina</taxon>
        <taxon>Eurotiomycetes</taxon>
        <taxon>Eurotiomycetidae</taxon>
        <taxon>Eurotiales</taxon>
        <taxon>Aspergillaceae</taxon>
        <taxon>Penicillium</taxon>
    </lineage>
</organism>
<dbReference type="AlphaFoldDB" id="A0A9W9HSG8"/>
<reference evidence="2" key="2">
    <citation type="journal article" date="2023" name="IMA Fungus">
        <title>Comparative genomic study of the Penicillium genus elucidates a diverse pangenome and 15 lateral gene transfer events.</title>
        <authorList>
            <person name="Petersen C."/>
            <person name="Sorensen T."/>
            <person name="Nielsen M.R."/>
            <person name="Sondergaard T.E."/>
            <person name="Sorensen J.L."/>
            <person name="Fitzpatrick D.A."/>
            <person name="Frisvad J.C."/>
            <person name="Nielsen K.L."/>
        </authorList>
    </citation>
    <scope>NUCLEOTIDE SEQUENCE</scope>
    <source>
        <strain evidence="2">IBT 26290</strain>
    </source>
</reference>
<dbReference type="OrthoDB" id="2119945at2759"/>
<sequence length="309" mass="34464">MHLKSSVPKYRLSVSASADYDPVTPQVVPVNGETLRIDNEHATVSLCVRIQNCTGFSDDSSETSSYWKDQYSISFSVIFKEPVNGNNLLFGNDLDHPIRDRLPPGFNTALRLGHKAVVVEGAEGAQATTIREELNIPNTPAVRRKHFLDETNRKKFDFEPSRIYSADFGEPVFIFQWLVITIIVLDFSVHLPGFTIHFMRYVDENNHGLRYSRKDGATGRIYLVVLFTLILRDTDEETEYKGLDGFKGKSEVSDGGLGNVGWESEQTAPEAVINGIPDGVPNIGLPYTNMERAPNDLGTPFMAELYGDA</sequence>
<comment type="caution">
    <text evidence="2">The sequence shown here is derived from an EMBL/GenBank/DDBJ whole genome shotgun (WGS) entry which is preliminary data.</text>
</comment>
<dbReference type="GeneID" id="81431334"/>
<accession>A0A9W9HSG8</accession>
<protein>
    <recommendedName>
        <fullName evidence="1">Domain of unknown function at the cortex 1 domain-containing protein</fullName>
    </recommendedName>
</protein>